<evidence type="ECO:0000313" key="4">
    <source>
        <dbReference type="Proteomes" id="UP001287356"/>
    </source>
</evidence>
<reference evidence="3" key="2">
    <citation type="submission" date="2023-06" db="EMBL/GenBank/DDBJ databases">
        <authorList>
            <consortium name="Lawrence Berkeley National Laboratory"/>
            <person name="Haridas S."/>
            <person name="Hensen N."/>
            <person name="Bonometti L."/>
            <person name="Westerberg I."/>
            <person name="Brannstrom I.O."/>
            <person name="Guillou S."/>
            <person name="Cros-Aarteil S."/>
            <person name="Calhoun S."/>
            <person name="Kuo A."/>
            <person name="Mondo S."/>
            <person name="Pangilinan J."/>
            <person name="Riley R."/>
            <person name="Labutti K."/>
            <person name="Andreopoulos B."/>
            <person name="Lipzen A."/>
            <person name="Chen C."/>
            <person name="Yanf M."/>
            <person name="Daum C."/>
            <person name="Ng V."/>
            <person name="Clum A."/>
            <person name="Steindorff A."/>
            <person name="Ohm R."/>
            <person name="Martin F."/>
            <person name="Silar P."/>
            <person name="Natvig D."/>
            <person name="Lalanne C."/>
            <person name="Gautier V."/>
            <person name="Ament-Velasquez S.L."/>
            <person name="Kruys A."/>
            <person name="Hutchinson M.I."/>
            <person name="Powell A.J."/>
            <person name="Barry K."/>
            <person name="Miller A.N."/>
            <person name="Grigoriev I.V."/>
            <person name="Debuchy R."/>
            <person name="Gladieux P."/>
            <person name="Thoren M.H."/>
            <person name="Johannesson H."/>
        </authorList>
    </citation>
    <scope>NUCLEOTIDE SEQUENCE</scope>
    <source>
        <strain evidence="3">CBS 958.72</strain>
    </source>
</reference>
<keyword evidence="2" id="KW-0732">Signal</keyword>
<feature type="signal peptide" evidence="2">
    <location>
        <begin position="1"/>
        <end position="20"/>
    </location>
</feature>
<feature type="region of interest" description="Disordered" evidence="1">
    <location>
        <begin position="165"/>
        <end position="198"/>
    </location>
</feature>
<comment type="caution">
    <text evidence="3">The sequence shown here is derived from an EMBL/GenBank/DDBJ whole genome shotgun (WGS) entry which is preliminary data.</text>
</comment>
<protein>
    <submittedName>
        <fullName evidence="3">Uncharacterized protein</fullName>
    </submittedName>
</protein>
<gene>
    <name evidence="3" type="ORF">B0T24DRAFT_668856</name>
</gene>
<dbReference type="EMBL" id="JAULSN010000006">
    <property type="protein sequence ID" value="KAK3369372.1"/>
    <property type="molecule type" value="Genomic_DNA"/>
</dbReference>
<reference evidence="3" key="1">
    <citation type="journal article" date="2023" name="Mol. Phylogenet. Evol.">
        <title>Genome-scale phylogeny and comparative genomics of the fungal order Sordariales.</title>
        <authorList>
            <person name="Hensen N."/>
            <person name="Bonometti L."/>
            <person name="Westerberg I."/>
            <person name="Brannstrom I.O."/>
            <person name="Guillou S."/>
            <person name="Cros-Aarteil S."/>
            <person name="Calhoun S."/>
            <person name="Haridas S."/>
            <person name="Kuo A."/>
            <person name="Mondo S."/>
            <person name="Pangilinan J."/>
            <person name="Riley R."/>
            <person name="LaButti K."/>
            <person name="Andreopoulos B."/>
            <person name="Lipzen A."/>
            <person name="Chen C."/>
            <person name="Yan M."/>
            <person name="Daum C."/>
            <person name="Ng V."/>
            <person name="Clum A."/>
            <person name="Steindorff A."/>
            <person name="Ohm R.A."/>
            <person name="Martin F."/>
            <person name="Silar P."/>
            <person name="Natvig D.O."/>
            <person name="Lalanne C."/>
            <person name="Gautier V."/>
            <person name="Ament-Velasquez S.L."/>
            <person name="Kruys A."/>
            <person name="Hutchinson M.I."/>
            <person name="Powell A.J."/>
            <person name="Barry K."/>
            <person name="Miller A.N."/>
            <person name="Grigoriev I.V."/>
            <person name="Debuchy R."/>
            <person name="Gladieux P."/>
            <person name="Hiltunen Thoren M."/>
            <person name="Johannesson H."/>
        </authorList>
    </citation>
    <scope>NUCLEOTIDE SEQUENCE</scope>
    <source>
        <strain evidence="3">CBS 958.72</strain>
    </source>
</reference>
<organism evidence="3 4">
    <name type="scientific">Lasiosphaeria ovina</name>
    <dbReference type="NCBI Taxonomy" id="92902"/>
    <lineage>
        <taxon>Eukaryota</taxon>
        <taxon>Fungi</taxon>
        <taxon>Dikarya</taxon>
        <taxon>Ascomycota</taxon>
        <taxon>Pezizomycotina</taxon>
        <taxon>Sordariomycetes</taxon>
        <taxon>Sordariomycetidae</taxon>
        <taxon>Sordariales</taxon>
        <taxon>Lasiosphaeriaceae</taxon>
        <taxon>Lasiosphaeria</taxon>
    </lineage>
</organism>
<dbReference type="Proteomes" id="UP001287356">
    <property type="component" value="Unassembled WGS sequence"/>
</dbReference>
<keyword evidence="4" id="KW-1185">Reference proteome</keyword>
<feature type="chain" id="PRO_5042141942" evidence="2">
    <location>
        <begin position="21"/>
        <end position="350"/>
    </location>
</feature>
<accession>A0AAE0N3G3</accession>
<dbReference type="AlphaFoldDB" id="A0AAE0N3G3"/>
<sequence length="350" mass="37004">MPSKYSLATPFLALCSAAVGQLTQPQLNSWRQPSFGYPETTDGNVGTFKSLDLSQARFSLLFNNYDNYAGLYIQSSSANFITDYKVDAVIRNADPIVGRVCGATSNFTLITFTDPATGNPWIRTDTMFVNVVNTLGSNSNAIINEIYPIYQGDSIFDPGNTVPCPPGGPSPPATTTTTTAIPSSTTAPPTGTATQPPASLTVPGHPEATLARWAAGTTSGGFTLSPILIDATGYIDDYDPSTADTPGSTFSFLFNAAQRYRGLYVQAPAGSAAGIPALHITTYDNSIRTSWTVGTLAADPTAEFAVIRFVDHTGVEATVSLDELFFAFDGPAAPIAEIYPIYEGDTIVNV</sequence>
<name>A0AAE0N3G3_9PEZI</name>
<proteinExistence type="predicted"/>
<evidence type="ECO:0000256" key="1">
    <source>
        <dbReference type="SAM" id="MobiDB-lite"/>
    </source>
</evidence>
<evidence type="ECO:0000256" key="2">
    <source>
        <dbReference type="SAM" id="SignalP"/>
    </source>
</evidence>
<feature type="compositionally biased region" description="Low complexity" evidence="1">
    <location>
        <begin position="173"/>
        <end position="198"/>
    </location>
</feature>
<evidence type="ECO:0000313" key="3">
    <source>
        <dbReference type="EMBL" id="KAK3369372.1"/>
    </source>
</evidence>